<keyword evidence="2" id="KW-0732">Signal</keyword>
<accession>A0A090NEW9</accession>
<dbReference type="FunFam" id="3.30.1340.30:FF:000001">
    <property type="entry name" value="Molecular chaperone OsmY"/>
    <property type="match status" value="2"/>
</dbReference>
<dbReference type="AlphaFoldDB" id="A0A090NEW9"/>
<dbReference type="GO" id="GO:0042597">
    <property type="term" value="C:periplasmic space"/>
    <property type="evidence" value="ECO:0007669"/>
    <property type="project" value="UniProtKB-SubCell"/>
</dbReference>
<comment type="caution">
    <text evidence="7">The sequence shown here is derived from an EMBL/GenBank/DDBJ whole genome shotgun (WGS) entry which is preliminary data.</text>
</comment>
<evidence type="ECO:0000313" key="8">
    <source>
        <dbReference type="Proteomes" id="UP000017944"/>
    </source>
</evidence>
<dbReference type="EMBL" id="AXUT01000253">
    <property type="protein sequence ID" value="ESU78311.1"/>
    <property type="molecule type" value="Genomic_DNA"/>
</dbReference>
<evidence type="ECO:0000259" key="6">
    <source>
        <dbReference type="PROSITE" id="PS50914"/>
    </source>
</evidence>
<dbReference type="InterPro" id="IPR051686">
    <property type="entry name" value="Lipoprotein_DolP"/>
</dbReference>
<dbReference type="PROSITE" id="PS50914">
    <property type="entry name" value="BON"/>
    <property type="match status" value="2"/>
</dbReference>
<dbReference type="PANTHER" id="PTHR34606">
    <property type="entry name" value="BON DOMAIN-CONTAINING PROTEIN"/>
    <property type="match status" value="1"/>
</dbReference>
<protein>
    <recommendedName>
        <fullName evidence="5">Osmotically-inducible protein Y</fullName>
    </recommendedName>
</protein>
<sequence>MKSLPIQQCNLVLPGSNYEQTYRNKSMTMTRLKISKTLLAVMLTSAVAIGSAYAENNAQTTNESAGQKVDSSMNKVGNFMDDSAITAKVKAALVGPDNIKSTDISVKTDQKVVTLSGFVESQAQAEEAVKVAKGVEGVTSVSDKLHVRDAKEGSVKGYAGDTATTSEIKAKLLADDIVPSRKVKVETTDGVVQLSGTVDSQAQSDRAESIAKAVDGVKSVKNDLKTK</sequence>
<dbReference type="PANTHER" id="PTHR34606:SF11">
    <property type="entry name" value="OSMOTICALLY-INDUCIBLE PROTEIN Y"/>
    <property type="match status" value="1"/>
</dbReference>
<evidence type="ECO:0000313" key="7">
    <source>
        <dbReference type="EMBL" id="ESU78311.1"/>
    </source>
</evidence>
<dbReference type="Proteomes" id="UP000017944">
    <property type="component" value="Unassembled WGS sequence"/>
</dbReference>
<dbReference type="Gene3D" id="3.30.1340.30">
    <property type="match status" value="2"/>
</dbReference>
<organism evidence="7 8">
    <name type="scientific">Shigella dysenteriae WRSd3</name>
    <dbReference type="NCBI Taxonomy" id="1401327"/>
    <lineage>
        <taxon>Bacteria</taxon>
        <taxon>Pseudomonadati</taxon>
        <taxon>Pseudomonadota</taxon>
        <taxon>Gammaproteobacteria</taxon>
        <taxon>Enterobacterales</taxon>
        <taxon>Enterobacteriaceae</taxon>
        <taxon>Shigella</taxon>
    </lineage>
</organism>
<dbReference type="SMART" id="SM00749">
    <property type="entry name" value="BON"/>
    <property type="match status" value="2"/>
</dbReference>
<feature type="domain" description="BON" evidence="6">
    <location>
        <begin position="160"/>
        <end position="227"/>
    </location>
</feature>
<evidence type="ECO:0000256" key="3">
    <source>
        <dbReference type="ARBA" id="ARBA00022737"/>
    </source>
</evidence>
<gene>
    <name evidence="7" type="ORF">WRSd3_02961</name>
</gene>
<proteinExistence type="predicted"/>
<evidence type="ECO:0000256" key="5">
    <source>
        <dbReference type="ARBA" id="ARBA00070588"/>
    </source>
</evidence>
<dbReference type="InterPro" id="IPR014004">
    <property type="entry name" value="Transpt-assoc_nodulatn_dom_bac"/>
</dbReference>
<comment type="subcellular location">
    <subcellularLocation>
        <location evidence="1">Periplasm</location>
    </subcellularLocation>
</comment>
<evidence type="ECO:0000256" key="4">
    <source>
        <dbReference type="ARBA" id="ARBA00022764"/>
    </source>
</evidence>
<evidence type="ECO:0000256" key="2">
    <source>
        <dbReference type="ARBA" id="ARBA00022729"/>
    </source>
</evidence>
<keyword evidence="3" id="KW-0677">Repeat</keyword>
<dbReference type="InterPro" id="IPR007055">
    <property type="entry name" value="BON_dom"/>
</dbReference>
<feature type="domain" description="BON" evidence="6">
    <location>
        <begin position="81"/>
        <end position="149"/>
    </location>
</feature>
<keyword evidence="4" id="KW-0574">Periplasm</keyword>
<dbReference type="Pfam" id="PF04972">
    <property type="entry name" value="BON"/>
    <property type="match status" value="2"/>
</dbReference>
<evidence type="ECO:0000256" key="1">
    <source>
        <dbReference type="ARBA" id="ARBA00004418"/>
    </source>
</evidence>
<dbReference type="PATRIC" id="fig|1401327.3.peg.2757"/>
<reference evidence="7 8" key="1">
    <citation type="submission" date="2013-10" db="EMBL/GenBank/DDBJ databases">
        <title>Draft genomes and the virulence plasmids of Sd1617 vaccine constructs: WRSd3 and WRSd5.</title>
        <authorList>
            <person name="Aksomboon Vongsawan A."/>
            <person name="Venkatesan M.M."/>
            <person name="Vaisvil B."/>
            <person name="Emel G."/>
            <person name="Kepatral V."/>
            <person name="Sethabutr O."/>
            <person name="Serichantalergs O."/>
            <person name="Mason C."/>
        </authorList>
    </citation>
    <scope>NUCLEOTIDE SEQUENCE [LARGE SCALE GENOMIC DNA]</scope>
    <source>
        <strain evidence="7 8">WRSd3</strain>
    </source>
</reference>
<name>A0A090NEW9_SHIDY</name>
<dbReference type="NCBIfam" id="NF007858">
    <property type="entry name" value="PRK10568.1"/>
    <property type="match status" value="1"/>
</dbReference>